<feature type="non-terminal residue" evidence="2">
    <location>
        <position position="177"/>
    </location>
</feature>
<comment type="caution">
    <text evidence="2">The sequence shown here is derived from an EMBL/GenBank/DDBJ whole genome shotgun (WGS) entry which is preliminary data.</text>
</comment>
<organism evidence="2">
    <name type="scientific">marine sediment metagenome</name>
    <dbReference type="NCBI Taxonomy" id="412755"/>
    <lineage>
        <taxon>unclassified sequences</taxon>
        <taxon>metagenomes</taxon>
        <taxon>ecological metagenomes</taxon>
    </lineage>
</organism>
<gene>
    <name evidence="2" type="ORF">S01H1_55798</name>
</gene>
<dbReference type="SUPFAM" id="SSF52540">
    <property type="entry name" value="P-loop containing nucleoside triphosphate hydrolases"/>
    <property type="match status" value="1"/>
</dbReference>
<reference evidence="2" key="1">
    <citation type="journal article" date="2014" name="Front. Microbiol.">
        <title>High frequency of phylogenetically diverse reductive dehalogenase-homologous genes in deep subseafloor sedimentary metagenomes.</title>
        <authorList>
            <person name="Kawai M."/>
            <person name="Futagami T."/>
            <person name="Toyoda A."/>
            <person name="Takaki Y."/>
            <person name="Nishi S."/>
            <person name="Hori S."/>
            <person name="Arai W."/>
            <person name="Tsubouchi T."/>
            <person name="Morono Y."/>
            <person name="Uchiyama I."/>
            <person name="Ito T."/>
            <person name="Fujiyama A."/>
            <person name="Inagaki F."/>
            <person name="Takami H."/>
        </authorList>
    </citation>
    <scope>NUCLEOTIDE SEQUENCE</scope>
    <source>
        <strain evidence="2">Expedition CK06-06</strain>
    </source>
</reference>
<dbReference type="GO" id="GO:0005524">
    <property type="term" value="F:ATP binding"/>
    <property type="evidence" value="ECO:0007669"/>
    <property type="project" value="InterPro"/>
</dbReference>
<dbReference type="PANTHER" id="PTHR42798">
    <property type="entry name" value="LIPOPROTEIN-RELEASING SYSTEM ATP-BINDING PROTEIN LOLD"/>
    <property type="match status" value="1"/>
</dbReference>
<evidence type="ECO:0000313" key="2">
    <source>
        <dbReference type="EMBL" id="GAG14502.1"/>
    </source>
</evidence>
<sequence length="177" mass="19385">MTEKKQHVIIRLKDVMKAYETGDGPFTALNDINLEVTRSEFLGITGKSGAGKTTLLNMISGVSELTSGEVLFFGRENGDQAANQTALSIHSLDEDEMALWRGQNLGIVYQSFELMPSLNLVENVMLPPDFSGSYHPLASKEKALELLDLVDIVEHAYKIPAHISGGQKQRVAIARAL</sequence>
<dbReference type="EMBL" id="BARS01036287">
    <property type="protein sequence ID" value="GAG14502.1"/>
    <property type="molecule type" value="Genomic_DNA"/>
</dbReference>
<evidence type="ECO:0000259" key="1">
    <source>
        <dbReference type="Pfam" id="PF00005"/>
    </source>
</evidence>
<dbReference type="InterPro" id="IPR027417">
    <property type="entry name" value="P-loop_NTPase"/>
</dbReference>
<feature type="domain" description="ABC transporter" evidence="1">
    <location>
        <begin position="29"/>
        <end position="177"/>
    </location>
</feature>
<dbReference type="PROSITE" id="PS00211">
    <property type="entry name" value="ABC_TRANSPORTER_1"/>
    <property type="match status" value="1"/>
</dbReference>
<dbReference type="InterPro" id="IPR003439">
    <property type="entry name" value="ABC_transporter-like_ATP-bd"/>
</dbReference>
<proteinExistence type="predicted"/>
<name>X0VTR6_9ZZZZ</name>
<accession>X0VTR6</accession>
<dbReference type="Gene3D" id="3.40.50.300">
    <property type="entry name" value="P-loop containing nucleotide triphosphate hydrolases"/>
    <property type="match status" value="1"/>
</dbReference>
<dbReference type="AlphaFoldDB" id="X0VTR6"/>
<dbReference type="PANTHER" id="PTHR42798:SF2">
    <property type="entry name" value="ABC TRANSPORTER ATP-BINDING PROTEIN MG467-RELATED"/>
    <property type="match status" value="1"/>
</dbReference>
<dbReference type="GO" id="GO:0016887">
    <property type="term" value="F:ATP hydrolysis activity"/>
    <property type="evidence" value="ECO:0007669"/>
    <property type="project" value="InterPro"/>
</dbReference>
<dbReference type="InterPro" id="IPR017871">
    <property type="entry name" value="ABC_transporter-like_CS"/>
</dbReference>
<dbReference type="Pfam" id="PF00005">
    <property type="entry name" value="ABC_tran"/>
    <property type="match status" value="1"/>
</dbReference>
<protein>
    <recommendedName>
        <fullName evidence="1">ABC transporter domain-containing protein</fullName>
    </recommendedName>
</protein>